<sequence length="213" mass="22241">MPETPKYRLPYDAGSNDPNGARLGRRLAVAAERELSRIDGDIGTAQSEIDGLETSLTDYVLNKPIFRSIKRGTGGIPSGGETDPGFFDFTIAEGGFTGGGSSNIVVFPLDGFYEVHMVALWAGASSPGAFQVIIRKNSTSATDPTTGTPIATDIGVSDTNGSNLTTAATASEFFQAGENVQMGVLQNTGGTVNIIGGNSYASFYEIVFLRPAA</sequence>
<keyword evidence="2" id="KW-1185">Reference proteome</keyword>
<evidence type="ECO:0000313" key="2">
    <source>
        <dbReference type="Proteomes" id="UP000243528"/>
    </source>
</evidence>
<comment type="caution">
    <text evidence="1">The sequence shown here is derived from an EMBL/GenBank/DDBJ whole genome shotgun (WGS) entry which is preliminary data.</text>
</comment>
<dbReference type="AlphaFoldDB" id="A0A2P8D741"/>
<dbReference type="Proteomes" id="UP000243528">
    <property type="component" value="Unassembled WGS sequence"/>
</dbReference>
<protein>
    <submittedName>
        <fullName evidence="1">Uncharacterized protein</fullName>
    </submittedName>
</protein>
<accession>A0A2P8D741</accession>
<dbReference type="EMBL" id="PYGE01000031">
    <property type="protein sequence ID" value="PSK93028.1"/>
    <property type="molecule type" value="Genomic_DNA"/>
</dbReference>
<name>A0A2P8D741_9ACTN</name>
<gene>
    <name evidence="1" type="ORF">CLV30_13155</name>
</gene>
<evidence type="ECO:0000313" key="1">
    <source>
        <dbReference type="EMBL" id="PSK93028.1"/>
    </source>
</evidence>
<reference evidence="1 2" key="1">
    <citation type="submission" date="2018-03" db="EMBL/GenBank/DDBJ databases">
        <title>Genomic Encyclopedia of Archaeal and Bacterial Type Strains, Phase II (KMG-II): from individual species to whole genera.</title>
        <authorList>
            <person name="Goeker M."/>
        </authorList>
    </citation>
    <scope>NUCLEOTIDE SEQUENCE [LARGE SCALE GENOMIC DNA]</scope>
    <source>
        <strain evidence="1 2">DSM 45211</strain>
    </source>
</reference>
<proteinExistence type="predicted"/>
<dbReference type="RefSeq" id="WP_106539960.1">
    <property type="nucleotide sequence ID" value="NZ_PYGE01000031.1"/>
</dbReference>
<organism evidence="1 2">
    <name type="scientific">Haloactinopolyspora alba</name>
    <dbReference type="NCBI Taxonomy" id="648780"/>
    <lineage>
        <taxon>Bacteria</taxon>
        <taxon>Bacillati</taxon>
        <taxon>Actinomycetota</taxon>
        <taxon>Actinomycetes</taxon>
        <taxon>Jiangellales</taxon>
        <taxon>Jiangellaceae</taxon>
        <taxon>Haloactinopolyspora</taxon>
    </lineage>
</organism>